<keyword evidence="4" id="KW-1185">Reference proteome</keyword>
<dbReference type="PANTHER" id="PTHR24321">
    <property type="entry name" value="DEHYDROGENASES, SHORT CHAIN"/>
    <property type="match status" value="1"/>
</dbReference>
<dbReference type="InterPro" id="IPR036291">
    <property type="entry name" value="NAD(P)-bd_dom_sf"/>
</dbReference>
<sequence>MNVHDLTGRTALVTGGASGLGAGMAQALAAAGAAVAVADVQADAGKATADEITESGGTARFVSLDVVDDAAWESAISQTVSELGGLDIVVNNAGVEISGLIVDLDPDDVRRMLEVNVLGTALGLKHAFRAMRPNGEAGNGGAVVNISSVAATIAFPAISGYSATKSAVERLTKVAAAESGKLGYGVRVNCVYPGLVPTQMGMRLAQDVADIGLWPSPEAAVGDVIGLTPLGRLGEVADMADAVVFLASDAARFVTGAGLPVDGGMGM</sequence>
<keyword evidence="2" id="KW-0560">Oxidoreductase</keyword>
<accession>A0A1I1C0W2</accession>
<dbReference type="InterPro" id="IPR002347">
    <property type="entry name" value="SDR_fam"/>
</dbReference>
<comment type="similarity">
    <text evidence="1">Belongs to the short-chain dehydrogenases/reductases (SDR) family.</text>
</comment>
<evidence type="ECO:0000256" key="1">
    <source>
        <dbReference type="ARBA" id="ARBA00006484"/>
    </source>
</evidence>
<dbReference type="NCBIfam" id="NF005559">
    <property type="entry name" value="PRK07231.1"/>
    <property type="match status" value="1"/>
</dbReference>
<dbReference type="InterPro" id="IPR006311">
    <property type="entry name" value="TAT_signal"/>
</dbReference>
<dbReference type="OrthoDB" id="4481821at2"/>
<evidence type="ECO:0000256" key="2">
    <source>
        <dbReference type="ARBA" id="ARBA00023002"/>
    </source>
</evidence>
<dbReference type="Proteomes" id="UP000243799">
    <property type="component" value="Unassembled WGS sequence"/>
</dbReference>
<dbReference type="PRINTS" id="PR00081">
    <property type="entry name" value="GDHRDH"/>
</dbReference>
<dbReference type="Gene3D" id="3.40.50.720">
    <property type="entry name" value="NAD(P)-binding Rossmann-like Domain"/>
    <property type="match status" value="1"/>
</dbReference>
<proteinExistence type="inferred from homology"/>
<dbReference type="AlphaFoldDB" id="A0A1I1C0W2"/>
<dbReference type="PANTHER" id="PTHR24321:SF8">
    <property type="entry name" value="ESTRADIOL 17-BETA-DEHYDROGENASE 8-RELATED"/>
    <property type="match status" value="1"/>
</dbReference>
<name>A0A1I1C0W2_9PSEU</name>
<dbReference type="Pfam" id="PF13561">
    <property type="entry name" value="adh_short_C2"/>
    <property type="match status" value="1"/>
</dbReference>
<protein>
    <submittedName>
        <fullName evidence="3">NAD(P)-dependent dehydrogenase, short-chain alcohol dehydrogenase family</fullName>
    </submittedName>
</protein>
<gene>
    <name evidence="3" type="ORF">SAMN05216266_119121</name>
</gene>
<dbReference type="STRING" id="490629.SAMN05216266_119121"/>
<dbReference type="PROSITE" id="PS00061">
    <property type="entry name" value="ADH_SHORT"/>
    <property type="match status" value="1"/>
</dbReference>
<evidence type="ECO:0000313" key="4">
    <source>
        <dbReference type="Proteomes" id="UP000243799"/>
    </source>
</evidence>
<evidence type="ECO:0000313" key="3">
    <source>
        <dbReference type="EMBL" id="SFB56279.1"/>
    </source>
</evidence>
<dbReference type="RefSeq" id="WP_091676776.1">
    <property type="nucleotide sequence ID" value="NZ_FOKG01000019.1"/>
</dbReference>
<dbReference type="InterPro" id="IPR020904">
    <property type="entry name" value="Sc_DH/Rdtase_CS"/>
</dbReference>
<dbReference type="PROSITE" id="PS51318">
    <property type="entry name" value="TAT"/>
    <property type="match status" value="1"/>
</dbReference>
<dbReference type="SUPFAM" id="SSF51735">
    <property type="entry name" value="NAD(P)-binding Rossmann-fold domains"/>
    <property type="match status" value="1"/>
</dbReference>
<organism evidence="3 4">
    <name type="scientific">Amycolatopsis marina</name>
    <dbReference type="NCBI Taxonomy" id="490629"/>
    <lineage>
        <taxon>Bacteria</taxon>
        <taxon>Bacillati</taxon>
        <taxon>Actinomycetota</taxon>
        <taxon>Actinomycetes</taxon>
        <taxon>Pseudonocardiales</taxon>
        <taxon>Pseudonocardiaceae</taxon>
        <taxon>Amycolatopsis</taxon>
    </lineage>
</organism>
<dbReference type="GO" id="GO:0016491">
    <property type="term" value="F:oxidoreductase activity"/>
    <property type="evidence" value="ECO:0007669"/>
    <property type="project" value="UniProtKB-KW"/>
</dbReference>
<dbReference type="PRINTS" id="PR00080">
    <property type="entry name" value="SDRFAMILY"/>
</dbReference>
<reference evidence="4" key="1">
    <citation type="submission" date="2016-10" db="EMBL/GenBank/DDBJ databases">
        <authorList>
            <person name="Varghese N."/>
            <person name="Submissions S."/>
        </authorList>
    </citation>
    <scope>NUCLEOTIDE SEQUENCE [LARGE SCALE GENOMIC DNA]</scope>
    <source>
        <strain evidence="4">CGMCC 4.3568</strain>
    </source>
</reference>
<dbReference type="EMBL" id="FOKG01000019">
    <property type="protein sequence ID" value="SFB56279.1"/>
    <property type="molecule type" value="Genomic_DNA"/>
</dbReference>
<dbReference type="FunFam" id="3.40.50.720:FF:000084">
    <property type="entry name" value="Short-chain dehydrogenase reductase"/>
    <property type="match status" value="1"/>
</dbReference>